<dbReference type="GO" id="GO:0006888">
    <property type="term" value="P:endoplasmic reticulum to Golgi vesicle-mediated transport"/>
    <property type="evidence" value="ECO:0007669"/>
    <property type="project" value="TreeGrafter"/>
</dbReference>
<dbReference type="Gene3D" id="1.25.10.10">
    <property type="entry name" value="Leucine-rich Repeat Variant"/>
    <property type="match status" value="1"/>
</dbReference>
<sequence length="600" mass="66813">MVVGGSLRSEVAGRSCRKDLRGEVWIPLRLTYGTDNFAACSNAWRNDLGHPNEFIRGSMLRFLCKLREPELLEPLIPTVRACLEHRHAYVRKNAVLAIYTIFKNFEYLIPDAPELIQTYLATEADQNCKRNAFIMLINTKQSLAVEYFNSVINQVPQFDELLQLAVIELVRKDAKTAPPAVKGNYIKTVVNLLPAPAYSVKYEAASTLVALSSNVGAVKAAAQCFIELVLKEADNNVKLIVLDRVNELREKYDRVLDDLVMDILRVLSSPDIEVRRKALKISMEMVSSRNVDEVVSFLKRELLKTHEGEYEKNNEYRQLLIHAIHSCAIKFPEVAASVVHLLMEFLGDSHNSSAVDVIAFVREVMEKFPQLRSGIITRLLDSFMDMKTGRVFRGALWIIGEYTLDVPAMEQALKKIRDALGEIPILASEQRALEEALSDQPAEAAAPTPSPATSAPSRRILADGTYASESAFSSKAVVSPTRTDAATKPPLRALILNGDYFLGSVLATSLTKMVLRYAELSVDSVKTNTLKSEVMLIMTSIIRIGRSEFPTSPIDEDSHDRIAACLRVLSAVPFDQALKEVFLADCRHAFSQLLQAEEVG</sequence>
<feature type="region of interest" description="Disordered" evidence="1">
    <location>
        <begin position="437"/>
        <end position="457"/>
    </location>
</feature>
<dbReference type="GO" id="GO:0030126">
    <property type="term" value="C:COPI vesicle coat"/>
    <property type="evidence" value="ECO:0007669"/>
    <property type="project" value="TreeGrafter"/>
</dbReference>
<organism evidence="3 4">
    <name type="scientific">Blyttiomyces helicus</name>
    <dbReference type="NCBI Taxonomy" id="388810"/>
    <lineage>
        <taxon>Eukaryota</taxon>
        <taxon>Fungi</taxon>
        <taxon>Fungi incertae sedis</taxon>
        <taxon>Chytridiomycota</taxon>
        <taxon>Chytridiomycota incertae sedis</taxon>
        <taxon>Chytridiomycetes</taxon>
        <taxon>Chytridiomycetes incertae sedis</taxon>
        <taxon>Blyttiomyces</taxon>
    </lineage>
</organism>
<name>A0A4P9W0S2_9FUNG</name>
<dbReference type="InterPro" id="IPR016024">
    <property type="entry name" value="ARM-type_fold"/>
</dbReference>
<dbReference type="InterPro" id="IPR002553">
    <property type="entry name" value="Clathrin/coatomer_adapt-like_N"/>
</dbReference>
<dbReference type="Pfam" id="PF01602">
    <property type="entry name" value="Adaptin_N"/>
    <property type="match status" value="1"/>
</dbReference>
<protein>
    <submittedName>
        <fullName evidence="3">Adaptin N terminal region-domain-containing protein</fullName>
    </submittedName>
</protein>
<evidence type="ECO:0000259" key="2">
    <source>
        <dbReference type="Pfam" id="PF01602"/>
    </source>
</evidence>
<dbReference type="SUPFAM" id="SSF48371">
    <property type="entry name" value="ARM repeat"/>
    <property type="match status" value="1"/>
</dbReference>
<dbReference type="PANTHER" id="PTHR10635">
    <property type="entry name" value="COATOMER SUBUNIT BETA"/>
    <property type="match status" value="1"/>
</dbReference>
<accession>A0A4P9W0S2</accession>
<proteinExistence type="predicted"/>
<evidence type="ECO:0000313" key="3">
    <source>
        <dbReference type="EMBL" id="RKO85232.1"/>
    </source>
</evidence>
<reference evidence="4" key="1">
    <citation type="journal article" date="2018" name="Nat. Microbiol.">
        <title>Leveraging single-cell genomics to expand the fungal tree of life.</title>
        <authorList>
            <person name="Ahrendt S.R."/>
            <person name="Quandt C.A."/>
            <person name="Ciobanu D."/>
            <person name="Clum A."/>
            <person name="Salamov A."/>
            <person name="Andreopoulos B."/>
            <person name="Cheng J.F."/>
            <person name="Woyke T."/>
            <person name="Pelin A."/>
            <person name="Henrissat B."/>
            <person name="Reynolds N.K."/>
            <person name="Benny G.L."/>
            <person name="Smith M.E."/>
            <person name="James T.Y."/>
            <person name="Grigoriev I.V."/>
        </authorList>
    </citation>
    <scope>NUCLEOTIDE SEQUENCE [LARGE SCALE GENOMIC DNA]</scope>
</reference>
<dbReference type="PANTHER" id="PTHR10635:SF0">
    <property type="entry name" value="COATOMER SUBUNIT BETA"/>
    <property type="match status" value="1"/>
</dbReference>
<evidence type="ECO:0000256" key="1">
    <source>
        <dbReference type="SAM" id="MobiDB-lite"/>
    </source>
</evidence>
<dbReference type="InterPro" id="IPR016460">
    <property type="entry name" value="COPB1"/>
</dbReference>
<dbReference type="EMBL" id="KZ999278">
    <property type="protein sequence ID" value="RKO85232.1"/>
    <property type="molecule type" value="Genomic_DNA"/>
</dbReference>
<dbReference type="GO" id="GO:0006886">
    <property type="term" value="P:intracellular protein transport"/>
    <property type="evidence" value="ECO:0007669"/>
    <property type="project" value="InterPro"/>
</dbReference>
<dbReference type="OrthoDB" id="10261439at2759"/>
<dbReference type="GO" id="GO:0006891">
    <property type="term" value="P:intra-Golgi vesicle-mediated transport"/>
    <property type="evidence" value="ECO:0007669"/>
    <property type="project" value="TreeGrafter"/>
</dbReference>
<dbReference type="InterPro" id="IPR011989">
    <property type="entry name" value="ARM-like"/>
</dbReference>
<feature type="compositionally biased region" description="Low complexity" evidence="1">
    <location>
        <begin position="441"/>
        <end position="457"/>
    </location>
</feature>
<dbReference type="Proteomes" id="UP000269721">
    <property type="component" value="Unassembled WGS sequence"/>
</dbReference>
<dbReference type="AlphaFoldDB" id="A0A4P9W0S2"/>
<gene>
    <name evidence="3" type="ORF">BDK51DRAFT_17457</name>
</gene>
<feature type="domain" description="Clathrin/coatomer adaptor adaptin-like N-terminal" evidence="2">
    <location>
        <begin position="42"/>
        <end position="432"/>
    </location>
</feature>
<evidence type="ECO:0000313" key="4">
    <source>
        <dbReference type="Proteomes" id="UP000269721"/>
    </source>
</evidence>
<keyword evidence="4" id="KW-1185">Reference proteome</keyword>